<organism evidence="2 3">
    <name type="scientific">Azospirillum isscasi</name>
    <dbReference type="NCBI Taxonomy" id="3053926"/>
    <lineage>
        <taxon>Bacteria</taxon>
        <taxon>Pseudomonadati</taxon>
        <taxon>Pseudomonadota</taxon>
        <taxon>Alphaproteobacteria</taxon>
        <taxon>Rhodospirillales</taxon>
        <taxon>Azospirillaceae</taxon>
        <taxon>Azospirillum</taxon>
    </lineage>
</organism>
<dbReference type="RefSeq" id="WP_306710945.1">
    <property type="nucleotide sequence ID" value="NZ_JAUJFI010000187.1"/>
</dbReference>
<gene>
    <name evidence="2" type="ORF">QSG27_24990</name>
</gene>
<dbReference type="Gene3D" id="3.90.1340.10">
    <property type="entry name" value="Phage tail collar domain"/>
    <property type="match status" value="1"/>
</dbReference>
<evidence type="ECO:0000313" key="2">
    <source>
        <dbReference type="EMBL" id="MDQ2105975.1"/>
    </source>
</evidence>
<evidence type="ECO:0000259" key="1">
    <source>
        <dbReference type="Pfam" id="PF07484"/>
    </source>
</evidence>
<evidence type="ECO:0000313" key="3">
    <source>
        <dbReference type="Proteomes" id="UP001227317"/>
    </source>
</evidence>
<dbReference type="EMBL" id="JAUJFI010000187">
    <property type="protein sequence ID" value="MDQ2105975.1"/>
    <property type="molecule type" value="Genomic_DNA"/>
</dbReference>
<dbReference type="SUPFAM" id="SSF88874">
    <property type="entry name" value="Receptor-binding domain of short tail fibre protein gp12"/>
    <property type="match status" value="1"/>
</dbReference>
<protein>
    <submittedName>
        <fullName evidence="2">Tail fiber protein</fullName>
    </submittedName>
</protein>
<keyword evidence="3" id="KW-1185">Reference proteome</keyword>
<dbReference type="Pfam" id="PF07484">
    <property type="entry name" value="Collar"/>
    <property type="match status" value="1"/>
</dbReference>
<feature type="domain" description="Phage tail collar" evidence="1">
    <location>
        <begin position="8"/>
        <end position="61"/>
    </location>
</feature>
<name>A0ABU0WP09_9PROT</name>
<dbReference type="InterPro" id="IPR037053">
    <property type="entry name" value="Phage_tail_collar_dom_sf"/>
</dbReference>
<dbReference type="InterPro" id="IPR011083">
    <property type="entry name" value="Phage_tail_collar_dom"/>
</dbReference>
<dbReference type="Proteomes" id="UP001227317">
    <property type="component" value="Unassembled WGS sequence"/>
</dbReference>
<sequence>MDVYIALIFPFAGVFAPQGSAQCWGQEVPVQQNQALFSLISTIYGGTGNPTFKLPDLRGRVMVGSGISPYLNLTLNPAAAGGTAATTLNLVNLPLHTHAASFTPAGGGGSTATINATVQIPLSAGQGASATPTNGANWLGGVKVSDPSAGIDWQTDGPYTNTSPTPTASYLQGSATGNVTLSGGGGVVSVSPGGGQGMPVPISNLQPFLALTMFIVTMGIYPTRD</sequence>
<proteinExistence type="predicted"/>
<accession>A0ABU0WP09</accession>
<reference evidence="2 3" key="1">
    <citation type="submission" date="2023-06" db="EMBL/GenBank/DDBJ databases">
        <title>Azospirillum isscasensis sp.nov, a bacterium isolated from rhizosphere soil of rice.</title>
        <authorList>
            <person name="Wang H."/>
        </authorList>
    </citation>
    <scope>NUCLEOTIDE SEQUENCE [LARGE SCALE GENOMIC DNA]</scope>
    <source>
        <strain evidence="2 3">C340-1</strain>
    </source>
</reference>
<comment type="caution">
    <text evidence="2">The sequence shown here is derived from an EMBL/GenBank/DDBJ whole genome shotgun (WGS) entry which is preliminary data.</text>
</comment>